<evidence type="ECO:0000313" key="6">
    <source>
        <dbReference type="EMBL" id="COW71148.1"/>
    </source>
</evidence>
<evidence type="ECO:0000313" key="8">
    <source>
        <dbReference type="Proteomes" id="UP000038802"/>
    </source>
</evidence>
<dbReference type="Proteomes" id="UP000044938">
    <property type="component" value="Unassembled WGS sequence"/>
</dbReference>
<protein>
    <submittedName>
        <fullName evidence="5">Uncharacterized protein</fullName>
    </submittedName>
</protein>
<dbReference type="EMBL" id="CSAE01000243">
    <property type="protein sequence ID" value="COV92336.1"/>
    <property type="molecule type" value="Genomic_DNA"/>
</dbReference>
<dbReference type="Proteomes" id="UP000046680">
    <property type="component" value="Unassembled WGS sequence"/>
</dbReference>
<sequence length="64" mass="6772">MEVNTIHWNRPSTRPLTARSICAGLRGGSTAMVGTSTGSAPYDVSRSLISPAWSLVRGTNTVQP</sequence>
<evidence type="ECO:0000313" key="1">
    <source>
        <dbReference type="EMBL" id="CFE38814.1"/>
    </source>
</evidence>
<reference evidence="8 9" key="2">
    <citation type="submission" date="2015-03" db="EMBL/GenBank/DDBJ databases">
        <authorList>
            <consortium name="Pathogen Informatics"/>
        </authorList>
    </citation>
    <scope>NUCLEOTIDE SEQUENCE [LARGE SCALE GENOMIC DNA]</scope>
    <source>
        <strain evidence="4 14">Bir 172</strain>
        <strain evidence="3 11">C09601061</strain>
        <strain evidence="1 13">G09901357</strain>
        <strain evidence="2 12">H09601792</strain>
        <strain evidence="8">K00500041</strain>
        <strain evidence="6 10">M09401471</strain>
        <strain evidence="9">N09902308</strain>
    </source>
</reference>
<dbReference type="Proteomes" id="UP000039021">
    <property type="component" value="Unassembled WGS sequence"/>
</dbReference>
<dbReference type="Proteomes" id="UP000048289">
    <property type="component" value="Unassembled WGS sequence"/>
</dbReference>
<accession>A0A0T7LDH7</accession>
<evidence type="ECO:0000313" key="4">
    <source>
        <dbReference type="EMBL" id="CKT78923.1"/>
    </source>
</evidence>
<proteinExistence type="predicted"/>
<evidence type="ECO:0000313" key="10">
    <source>
        <dbReference type="Proteomes" id="UP000044938"/>
    </source>
</evidence>
<dbReference type="AlphaFoldDB" id="A0A0T7LDH7"/>
<reference evidence="5" key="1">
    <citation type="submission" date="2015-03" db="EMBL/GenBank/DDBJ databases">
        <authorList>
            <person name="Murphy D."/>
        </authorList>
    </citation>
    <scope>NUCLEOTIDE SEQUENCE [LARGE SCALE GENOMIC DNA]</scope>
    <source>
        <strain evidence="5">K00500041</strain>
    </source>
</reference>
<evidence type="ECO:0000313" key="11">
    <source>
        <dbReference type="Proteomes" id="UP000046680"/>
    </source>
</evidence>
<dbReference type="Proteomes" id="UP000046947">
    <property type="component" value="Unassembled WGS sequence"/>
</dbReference>
<evidence type="ECO:0000313" key="5">
    <source>
        <dbReference type="EMBL" id="COV92336.1"/>
    </source>
</evidence>
<name>A0A0T7LDH7_MYCTX</name>
<evidence type="ECO:0000313" key="2">
    <source>
        <dbReference type="EMBL" id="CFE53591.1"/>
    </source>
</evidence>
<organism evidence="5 8">
    <name type="scientific">Mycobacterium tuberculosis</name>
    <dbReference type="NCBI Taxonomy" id="1773"/>
    <lineage>
        <taxon>Bacteria</taxon>
        <taxon>Bacillati</taxon>
        <taxon>Actinomycetota</taxon>
        <taxon>Actinomycetes</taxon>
        <taxon>Mycobacteriales</taxon>
        <taxon>Mycobacteriaceae</taxon>
        <taxon>Mycobacterium</taxon>
        <taxon>Mycobacterium tuberculosis complex</taxon>
    </lineage>
</organism>
<dbReference type="EMBL" id="CFOH01000362">
    <property type="protein sequence ID" value="CFE53591.1"/>
    <property type="molecule type" value="Genomic_DNA"/>
</dbReference>
<evidence type="ECO:0000313" key="7">
    <source>
        <dbReference type="EMBL" id="COZ73978.1"/>
    </source>
</evidence>
<dbReference type="EMBL" id="CGCX01001088">
    <property type="protein sequence ID" value="CFR88454.1"/>
    <property type="molecule type" value="Genomic_DNA"/>
</dbReference>
<dbReference type="EMBL" id="CSAJ01000469">
    <property type="protein sequence ID" value="COW71148.1"/>
    <property type="molecule type" value="Genomic_DNA"/>
</dbReference>
<evidence type="ECO:0000313" key="9">
    <source>
        <dbReference type="Proteomes" id="UP000039021"/>
    </source>
</evidence>
<evidence type="ECO:0000313" key="12">
    <source>
        <dbReference type="Proteomes" id="UP000046947"/>
    </source>
</evidence>
<dbReference type="Proteomes" id="UP000048948">
    <property type="component" value="Unassembled WGS sequence"/>
</dbReference>
<evidence type="ECO:0000313" key="14">
    <source>
        <dbReference type="Proteomes" id="UP000048948"/>
    </source>
</evidence>
<evidence type="ECO:0000313" key="13">
    <source>
        <dbReference type="Proteomes" id="UP000048289"/>
    </source>
</evidence>
<dbReference type="EMBL" id="CFOE01000108">
    <property type="protein sequence ID" value="CFE38814.1"/>
    <property type="molecule type" value="Genomic_DNA"/>
</dbReference>
<dbReference type="EMBL" id="CSBK01002348">
    <property type="protein sequence ID" value="COZ73978.1"/>
    <property type="molecule type" value="Genomic_DNA"/>
</dbReference>
<dbReference type="Proteomes" id="UP000038802">
    <property type="component" value="Unassembled WGS sequence"/>
</dbReference>
<evidence type="ECO:0000313" key="3">
    <source>
        <dbReference type="EMBL" id="CFR88454.1"/>
    </source>
</evidence>
<dbReference type="EMBL" id="CNGE01001156">
    <property type="protein sequence ID" value="CKT78923.1"/>
    <property type="molecule type" value="Genomic_DNA"/>
</dbReference>
<gene>
    <name evidence="3" type="ORF">ERS007657_02684</name>
    <name evidence="1" type="ORF">ERS007681_01182</name>
    <name evidence="2" type="ORF">ERS007688_02264</name>
    <name evidence="5" type="ORF">ERS007703_02318</name>
    <name evidence="6" type="ORF">ERS007720_03134</name>
    <name evidence="7" type="ORF">ERS007739_04085</name>
    <name evidence="4" type="ORF">ERS027646_04138</name>
</gene>
<reference evidence="7" key="3">
    <citation type="submission" date="2015-03" db="EMBL/GenBank/DDBJ databases">
        <authorList>
            <consortium name="Pathogen Informatics"/>
            <person name="Murphy D."/>
        </authorList>
    </citation>
    <scope>NUCLEOTIDE SEQUENCE</scope>
    <source>
        <strain evidence="7">N09902308</strain>
    </source>
</reference>